<dbReference type="OrthoDB" id="328788at2"/>
<dbReference type="RefSeq" id="WP_100715540.1">
    <property type="nucleotide sequence ID" value="NZ_NPDY01000039.1"/>
</dbReference>
<feature type="transmembrane region" description="Helical" evidence="1">
    <location>
        <begin position="248"/>
        <end position="269"/>
    </location>
</feature>
<sequence length="274" mass="31335">MIEIVKGLFRIPAARLFAVASVSFLLFYKLSPILYDAVYSSRVYSTGFYFLVLDPFGVSMNWDTILTPLFLHFVDPKMSPEKFAKILLTITSLSGSLISVLGFYYLRGLGFILLGFVYLASPLMLVQLNWIGFPDNITVLFSFLLISILLRKEKDTFYYLTLGLVLSVGMLNHYFQFFLIGLILLSAKSVYLNQVERKDFFVFGFSACAALIFAFCFIKWNGIPFRNTRVDAATSFALSDLLRNNLSYLHYGIISLFHGLFPLALWMLYKEKRS</sequence>
<dbReference type="Proteomes" id="UP000231990">
    <property type="component" value="Unassembled WGS sequence"/>
</dbReference>
<evidence type="ECO:0000313" key="5">
    <source>
        <dbReference type="Proteomes" id="UP000231990"/>
    </source>
</evidence>
<dbReference type="EMBL" id="NPDZ01000025">
    <property type="protein sequence ID" value="PJZ71677.1"/>
    <property type="molecule type" value="Genomic_DNA"/>
</dbReference>
<protein>
    <recommendedName>
        <fullName evidence="6">Glycosyltransferase RgtA/B/C/D-like domain-containing protein</fullName>
    </recommendedName>
</protein>
<evidence type="ECO:0000313" key="3">
    <source>
        <dbReference type="EMBL" id="PJZ71677.1"/>
    </source>
</evidence>
<proteinExistence type="predicted"/>
<keyword evidence="4" id="KW-1185">Reference proteome</keyword>
<evidence type="ECO:0000256" key="1">
    <source>
        <dbReference type="SAM" id="Phobius"/>
    </source>
</evidence>
<reference evidence="4 5" key="1">
    <citation type="submission" date="2017-07" db="EMBL/GenBank/DDBJ databases">
        <title>Leptospira spp. isolated from tropical soils.</title>
        <authorList>
            <person name="Thibeaux R."/>
            <person name="Iraola G."/>
            <person name="Ferres I."/>
            <person name="Bierque E."/>
            <person name="Girault D."/>
            <person name="Soupe-Gilbert M.-E."/>
            <person name="Picardeau M."/>
            <person name="Goarant C."/>
        </authorList>
    </citation>
    <scope>NUCLEOTIDE SEQUENCE [LARGE SCALE GENOMIC DNA]</scope>
    <source>
        <strain evidence="3 5">FH1-B-B1</strain>
        <strain evidence="2 4">FH1-B-C1</strain>
    </source>
</reference>
<feature type="transmembrane region" description="Helical" evidence="1">
    <location>
        <begin position="199"/>
        <end position="220"/>
    </location>
</feature>
<dbReference type="EMBL" id="NPDY01000039">
    <property type="protein sequence ID" value="PJZ68041.1"/>
    <property type="molecule type" value="Genomic_DNA"/>
</dbReference>
<gene>
    <name evidence="2" type="ORF">CH360_18260</name>
    <name evidence="3" type="ORF">CH373_18240</name>
</gene>
<dbReference type="AlphaFoldDB" id="A0A2M9ZHY9"/>
<evidence type="ECO:0000313" key="4">
    <source>
        <dbReference type="Proteomes" id="UP000231962"/>
    </source>
</evidence>
<keyword evidence="1" id="KW-0812">Transmembrane</keyword>
<keyword evidence="1" id="KW-1133">Transmembrane helix</keyword>
<evidence type="ECO:0000313" key="2">
    <source>
        <dbReference type="EMBL" id="PJZ68041.1"/>
    </source>
</evidence>
<name>A0A2M9ZHY9_9LEPT</name>
<comment type="caution">
    <text evidence="3">The sequence shown here is derived from an EMBL/GenBank/DDBJ whole genome shotgun (WGS) entry which is preliminary data.</text>
</comment>
<feature type="transmembrane region" description="Helical" evidence="1">
    <location>
        <begin position="83"/>
        <end position="103"/>
    </location>
</feature>
<dbReference type="Proteomes" id="UP000231962">
    <property type="component" value="Unassembled WGS sequence"/>
</dbReference>
<accession>A0A2M9ZHY9</accession>
<organism evidence="3 5">
    <name type="scientific">Leptospira perolatii</name>
    <dbReference type="NCBI Taxonomy" id="2023191"/>
    <lineage>
        <taxon>Bacteria</taxon>
        <taxon>Pseudomonadati</taxon>
        <taxon>Spirochaetota</taxon>
        <taxon>Spirochaetia</taxon>
        <taxon>Leptospirales</taxon>
        <taxon>Leptospiraceae</taxon>
        <taxon>Leptospira</taxon>
    </lineage>
</organism>
<feature type="transmembrane region" description="Helical" evidence="1">
    <location>
        <begin position="133"/>
        <end position="151"/>
    </location>
</feature>
<feature type="transmembrane region" description="Helical" evidence="1">
    <location>
        <begin position="7"/>
        <end position="28"/>
    </location>
</feature>
<evidence type="ECO:0008006" key="6">
    <source>
        <dbReference type="Google" id="ProtNLM"/>
    </source>
</evidence>
<feature type="transmembrane region" description="Helical" evidence="1">
    <location>
        <begin position="157"/>
        <end position="187"/>
    </location>
</feature>
<feature type="transmembrane region" description="Helical" evidence="1">
    <location>
        <begin position="48"/>
        <end position="71"/>
    </location>
</feature>
<keyword evidence="1" id="KW-0472">Membrane</keyword>